<accession>A0A426YKX3</accession>
<name>A0A426YKX3_ENSVE</name>
<sequence>MRATARAVSDGGDLRGCVEEQRVMAAGVAACYALALLHPNCAAIVTHALAVVALAHRQSPCQGAGAAAFAASVVLAGGTSMGAALMGAPASDRLCRRLAYGRSAYRLPRSQSTPPLQGTLVAANRPLAGGQAMAGHLCKGSGHGQPPHVDNMQVAAPRPQAVPTFAAIHCNKRVEQLYSLQCHHT</sequence>
<dbReference type="AlphaFoldDB" id="A0A426YKX3"/>
<evidence type="ECO:0000313" key="2">
    <source>
        <dbReference type="Proteomes" id="UP000287651"/>
    </source>
</evidence>
<organism evidence="1 2">
    <name type="scientific">Ensete ventricosum</name>
    <name type="common">Abyssinian banana</name>
    <name type="synonym">Musa ensete</name>
    <dbReference type="NCBI Taxonomy" id="4639"/>
    <lineage>
        <taxon>Eukaryota</taxon>
        <taxon>Viridiplantae</taxon>
        <taxon>Streptophyta</taxon>
        <taxon>Embryophyta</taxon>
        <taxon>Tracheophyta</taxon>
        <taxon>Spermatophyta</taxon>
        <taxon>Magnoliopsida</taxon>
        <taxon>Liliopsida</taxon>
        <taxon>Zingiberales</taxon>
        <taxon>Musaceae</taxon>
        <taxon>Ensete</taxon>
    </lineage>
</organism>
<proteinExistence type="predicted"/>
<evidence type="ECO:0000313" key="1">
    <source>
        <dbReference type="EMBL" id="RRT52364.1"/>
    </source>
</evidence>
<comment type="caution">
    <text evidence="1">The sequence shown here is derived from an EMBL/GenBank/DDBJ whole genome shotgun (WGS) entry which is preliminary data.</text>
</comment>
<dbReference type="EMBL" id="AMZH03011702">
    <property type="protein sequence ID" value="RRT52364.1"/>
    <property type="molecule type" value="Genomic_DNA"/>
</dbReference>
<protein>
    <submittedName>
        <fullName evidence="1">Uncharacterized protein</fullName>
    </submittedName>
</protein>
<reference evidence="1 2" key="1">
    <citation type="journal article" date="2014" name="Agronomy (Basel)">
        <title>A Draft Genome Sequence for Ensete ventricosum, the Drought-Tolerant Tree Against Hunger.</title>
        <authorList>
            <person name="Harrison J."/>
            <person name="Moore K.A."/>
            <person name="Paszkiewicz K."/>
            <person name="Jones T."/>
            <person name="Grant M."/>
            <person name="Ambacheew D."/>
            <person name="Muzemil S."/>
            <person name="Studholme D.J."/>
        </authorList>
    </citation>
    <scope>NUCLEOTIDE SEQUENCE [LARGE SCALE GENOMIC DNA]</scope>
</reference>
<gene>
    <name evidence="1" type="ORF">B296_00018653</name>
</gene>
<dbReference type="Proteomes" id="UP000287651">
    <property type="component" value="Unassembled WGS sequence"/>
</dbReference>